<name>A0A0F7SUJ9_PHARH</name>
<dbReference type="CDD" id="cd21378">
    <property type="entry name" value="eIF3E"/>
    <property type="match status" value="1"/>
</dbReference>
<dbReference type="HAMAP" id="MF_03004">
    <property type="entry name" value="eIF3e"/>
    <property type="match status" value="1"/>
</dbReference>
<keyword evidence="1 4" id="KW-0963">Cytoplasm</keyword>
<evidence type="ECO:0000256" key="2">
    <source>
        <dbReference type="ARBA" id="ARBA00022540"/>
    </source>
</evidence>
<feature type="compositionally biased region" description="Low complexity" evidence="7">
    <location>
        <begin position="460"/>
        <end position="489"/>
    </location>
</feature>
<dbReference type="GO" id="GO:0003743">
    <property type="term" value="F:translation initiation factor activity"/>
    <property type="evidence" value="ECO:0007669"/>
    <property type="project" value="UniProtKB-UniRule"/>
</dbReference>
<comment type="function">
    <text evidence="4">Component of the eukaryotic translation initiation factor 3 (eIF-3) complex, which is involved in protein synthesis of a specialized repertoire of mRNAs and, together with other initiation factors, stimulates binding of mRNA and methionyl-tRNAi to the 40S ribosome. The eIF-3 complex specifically targets and initiates translation of a subset of mRNAs involved in cell proliferation.</text>
</comment>
<dbReference type="Pfam" id="PF09440">
    <property type="entry name" value="eIF3_N"/>
    <property type="match status" value="1"/>
</dbReference>
<keyword evidence="6" id="KW-0175">Coiled coil</keyword>
<dbReference type="InterPro" id="IPR016650">
    <property type="entry name" value="eIF3e"/>
</dbReference>
<evidence type="ECO:0000256" key="7">
    <source>
        <dbReference type="SAM" id="MobiDB-lite"/>
    </source>
</evidence>
<sequence length="508" mass="56630">MAQYDLTQRMVPFLDRHLAIPLLDHLSGLEPPLFPAASLYAAQYELVKKTNMVDYAQTLFSSVHPGKEAPAEFASRRQDVSAKNEKLNEAAEQVLEVIGNPDVAGQLKQDKEQNMAWLKENYQLTQDNILSLYHFGQFQFTYGDYAGSSQYLYHFLVLSTDQDVNLSAHWGKLASDILTGSWDEALKQVGEIKDLVDSRSGSAFANTSRTAAEGSPSSAGAAGQGGDLAQLQARSWLLHWSLFVYFNHPDGLPALLDLFLSPAYLATIRTSCPHLLRYLVFAVIVTHRLPPSPRVPGQKKLDPLKEVVKAVEGEAYQYEDPLTQFVTRLHTEFDFEGAQESLSLAVKQVVANDFFLSTTEGSSELFLDNARYLVSETYCKIHQRVDINDLSQRLNLSREEGEKWIVNLIRDTRLEGKIDLNANMLHITRPFNPPSQAILAITRDLAESAQTMNWAMTQKSGGSNPRGNRSNNNNNNNSNGNNSSNSNANRPRKQEPVEVDSAPSVEVK</sequence>
<dbReference type="SUPFAM" id="SSF46785">
    <property type="entry name" value="Winged helix' DNA-binding domain"/>
    <property type="match status" value="1"/>
</dbReference>
<dbReference type="GO" id="GO:0001732">
    <property type="term" value="P:formation of cytoplasmic translation initiation complex"/>
    <property type="evidence" value="ECO:0007669"/>
    <property type="project" value="UniProtKB-UniRule"/>
</dbReference>
<dbReference type="AlphaFoldDB" id="A0A0F7SUJ9"/>
<dbReference type="InterPro" id="IPR019010">
    <property type="entry name" value="eIF3e_N"/>
</dbReference>
<accession>A0A0F7SUJ9</accession>
<dbReference type="PIRSF" id="PIRSF016255">
    <property type="entry name" value="eIF3e_su6"/>
    <property type="match status" value="1"/>
</dbReference>
<comment type="similarity">
    <text evidence="4 5">Belongs to the eIF-3 subunit E family.</text>
</comment>
<comment type="subunit">
    <text evidence="4 5">Component of the eukaryotic translation initiation factor 3 (eIF-3) complex.</text>
</comment>
<evidence type="ECO:0000256" key="1">
    <source>
        <dbReference type="ARBA" id="ARBA00022490"/>
    </source>
</evidence>
<feature type="coiled-coil region" evidence="6">
    <location>
        <begin position="77"/>
        <end position="128"/>
    </location>
</feature>
<proteinExistence type="inferred from homology"/>
<dbReference type="PANTHER" id="PTHR10317">
    <property type="entry name" value="EUKARYOTIC TRANSLATION INITIATION FACTOR 3 SUBUNIT E"/>
    <property type="match status" value="1"/>
</dbReference>
<evidence type="ECO:0000259" key="8">
    <source>
        <dbReference type="PROSITE" id="PS50250"/>
    </source>
</evidence>
<evidence type="ECO:0000256" key="4">
    <source>
        <dbReference type="HAMAP-Rule" id="MF_03004"/>
    </source>
</evidence>
<feature type="domain" description="PCI" evidence="8">
    <location>
        <begin position="244"/>
        <end position="432"/>
    </location>
</feature>
<dbReference type="InterPro" id="IPR000717">
    <property type="entry name" value="PCI_dom"/>
</dbReference>
<reference evidence="9" key="1">
    <citation type="submission" date="2014-08" db="EMBL/GenBank/DDBJ databases">
        <authorList>
            <person name="Sharma Rahul"/>
            <person name="Thines Marco"/>
        </authorList>
    </citation>
    <scope>NUCLEOTIDE SEQUENCE</scope>
</reference>
<evidence type="ECO:0000256" key="6">
    <source>
        <dbReference type="SAM" id="Coils"/>
    </source>
</evidence>
<dbReference type="InterPro" id="IPR036390">
    <property type="entry name" value="WH_DNA-bd_sf"/>
</dbReference>
<feature type="region of interest" description="Disordered" evidence="7">
    <location>
        <begin position="457"/>
        <end position="508"/>
    </location>
</feature>
<evidence type="ECO:0000256" key="5">
    <source>
        <dbReference type="PIRNR" id="PIRNR016255"/>
    </source>
</evidence>
<dbReference type="GO" id="GO:0033290">
    <property type="term" value="C:eukaryotic 48S preinitiation complex"/>
    <property type="evidence" value="ECO:0007669"/>
    <property type="project" value="UniProtKB-UniRule"/>
</dbReference>
<dbReference type="EMBL" id="LN483332">
    <property type="protein sequence ID" value="CED85186.1"/>
    <property type="molecule type" value="Genomic_DNA"/>
</dbReference>
<organism evidence="9">
    <name type="scientific">Phaffia rhodozyma</name>
    <name type="common">Yeast</name>
    <name type="synonym">Xanthophyllomyces dendrorhous</name>
    <dbReference type="NCBI Taxonomy" id="264483"/>
    <lineage>
        <taxon>Eukaryota</taxon>
        <taxon>Fungi</taxon>
        <taxon>Dikarya</taxon>
        <taxon>Basidiomycota</taxon>
        <taxon>Agaricomycotina</taxon>
        <taxon>Tremellomycetes</taxon>
        <taxon>Cystofilobasidiales</taxon>
        <taxon>Mrakiaceae</taxon>
        <taxon>Phaffia</taxon>
    </lineage>
</organism>
<dbReference type="PROSITE" id="PS50250">
    <property type="entry name" value="PCI"/>
    <property type="match status" value="1"/>
</dbReference>
<dbReference type="GO" id="GO:0071540">
    <property type="term" value="C:eukaryotic translation initiation factor 3 complex, eIF3e"/>
    <property type="evidence" value="ECO:0007669"/>
    <property type="project" value="UniProtKB-UniRule"/>
</dbReference>
<dbReference type="Pfam" id="PF01399">
    <property type="entry name" value="PCI"/>
    <property type="match status" value="1"/>
</dbReference>
<keyword evidence="2 4" id="KW-0396">Initiation factor</keyword>
<gene>
    <name evidence="4" type="primary">INT6</name>
</gene>
<dbReference type="SMART" id="SM01186">
    <property type="entry name" value="eIF3_N"/>
    <property type="match status" value="1"/>
</dbReference>
<keyword evidence="3 4" id="KW-0648">Protein biosynthesis</keyword>
<evidence type="ECO:0000313" key="9">
    <source>
        <dbReference type="EMBL" id="CED85186.1"/>
    </source>
</evidence>
<dbReference type="GO" id="GO:0016282">
    <property type="term" value="C:eukaryotic 43S preinitiation complex"/>
    <property type="evidence" value="ECO:0007669"/>
    <property type="project" value="UniProtKB-UniRule"/>
</dbReference>
<comment type="subcellular location">
    <subcellularLocation>
        <location evidence="4 5">Cytoplasm</location>
    </subcellularLocation>
</comment>
<evidence type="ECO:0000256" key="3">
    <source>
        <dbReference type="ARBA" id="ARBA00022917"/>
    </source>
</evidence>
<protein>
    <recommendedName>
        <fullName evidence="4 5">Eukaryotic translation initiation factor 3 subunit E</fullName>
        <shortName evidence="4">eIF3e</shortName>
    </recommendedName>
</protein>